<evidence type="ECO:0000313" key="3">
    <source>
        <dbReference type="Proteomes" id="UP001553843"/>
    </source>
</evidence>
<protein>
    <recommendedName>
        <fullName evidence="1">PatG domain-containing protein</fullName>
    </recommendedName>
</protein>
<evidence type="ECO:0000259" key="1">
    <source>
        <dbReference type="Pfam" id="PF18047"/>
    </source>
</evidence>
<dbReference type="InterPro" id="IPR040483">
    <property type="entry name" value="PatG_dom"/>
</dbReference>
<reference evidence="2 3" key="1">
    <citation type="submission" date="2024-06" db="EMBL/GenBank/DDBJ databases">
        <title>The Natural Products Discovery Center: Release of the First 8490 Sequenced Strains for Exploring Actinobacteria Biosynthetic Diversity.</title>
        <authorList>
            <person name="Kalkreuter E."/>
            <person name="Kautsar S.A."/>
            <person name="Yang D."/>
            <person name="Bader C.D."/>
            <person name="Teijaro C.N."/>
            <person name="Fluegel L."/>
            <person name="Davis C.M."/>
            <person name="Simpson J.R."/>
            <person name="Lauterbach L."/>
            <person name="Steele A.D."/>
            <person name="Gui C."/>
            <person name="Meng S."/>
            <person name="Li G."/>
            <person name="Viehrig K."/>
            <person name="Ye F."/>
            <person name="Su P."/>
            <person name="Kiefer A.F."/>
            <person name="Nichols A."/>
            <person name="Cepeda A.J."/>
            <person name="Yan W."/>
            <person name="Fan B."/>
            <person name="Jiang Y."/>
            <person name="Adhikari A."/>
            <person name="Zheng C.-J."/>
            <person name="Schuster L."/>
            <person name="Cowan T.M."/>
            <person name="Smanski M.J."/>
            <person name="Chevrette M.G."/>
            <person name="De Carvalho L.P.S."/>
            <person name="Shen B."/>
        </authorList>
    </citation>
    <scope>NUCLEOTIDE SEQUENCE [LARGE SCALE GENOMIC DNA]</scope>
    <source>
        <strain evidence="2 3">NPDC047833</strain>
    </source>
</reference>
<sequence length="277" mass="30468">MSDDTGTPEAAAATSVTVTPHAHRHPYAFAIGQIRARFRDPGVEKEFTQVMGATDTKGLTTDEVLREVLARPENRYLARQMQYVLTIQGVDTYDVVPRYSDDYDKLISAVRPAPTPLDLDVVVGVRGPLATADSCNGFALPVLEFHQLYSFDRPTLFKAIEKPSGMSAARFRATADEVLTKILQITENAGATPEDRAANFVACRYEAVYLKTFEAFAGDYALTSIDVRPAAVGGDQDVMSFTVSYTSRTTDLTEKYSVLVATRYMNPYLLTRLGPSL</sequence>
<organism evidence="2 3">
    <name type="scientific">Streptomyces huasconensis</name>
    <dbReference type="NCBI Taxonomy" id="1854574"/>
    <lineage>
        <taxon>Bacteria</taxon>
        <taxon>Bacillati</taxon>
        <taxon>Actinomycetota</taxon>
        <taxon>Actinomycetes</taxon>
        <taxon>Kitasatosporales</taxon>
        <taxon>Streptomycetaceae</taxon>
        <taxon>Streptomyces</taxon>
    </lineage>
</organism>
<proteinExistence type="predicted"/>
<dbReference type="EMBL" id="JBEYRS010000003">
    <property type="protein sequence ID" value="MEW2362374.1"/>
    <property type="molecule type" value="Genomic_DNA"/>
</dbReference>
<comment type="caution">
    <text evidence="2">The sequence shown here is derived from an EMBL/GenBank/DDBJ whole genome shotgun (WGS) entry which is preliminary data.</text>
</comment>
<evidence type="ECO:0000313" key="2">
    <source>
        <dbReference type="EMBL" id="MEW2362374.1"/>
    </source>
</evidence>
<keyword evidence="3" id="KW-1185">Reference proteome</keyword>
<accession>A0ABV3LTR0</accession>
<name>A0ABV3LTR0_9ACTN</name>
<dbReference type="RefSeq" id="WP_359770811.1">
    <property type="nucleotide sequence ID" value="NZ_JBEYRR010000001.1"/>
</dbReference>
<gene>
    <name evidence="2" type="ORF">AB0887_10480</name>
</gene>
<dbReference type="Pfam" id="PF18047">
    <property type="entry name" value="PatG_D"/>
    <property type="match status" value="1"/>
</dbReference>
<dbReference type="Proteomes" id="UP001553843">
    <property type="component" value="Unassembled WGS sequence"/>
</dbReference>
<feature type="domain" description="PatG" evidence="1">
    <location>
        <begin position="27"/>
        <end position="197"/>
    </location>
</feature>